<dbReference type="GO" id="GO:0120159">
    <property type="term" value="F:rRNA pseudouridine synthase activity"/>
    <property type="evidence" value="ECO:0007669"/>
    <property type="project" value="UniProtKB-ARBA"/>
</dbReference>
<evidence type="ECO:0000313" key="7">
    <source>
        <dbReference type="Proteomes" id="UP000886757"/>
    </source>
</evidence>
<dbReference type="Gene3D" id="3.10.290.10">
    <property type="entry name" value="RNA-binding S4 domain"/>
    <property type="match status" value="1"/>
</dbReference>
<protein>
    <recommendedName>
        <fullName evidence="4">Pseudouridine synthase</fullName>
        <ecNumber evidence="4">5.4.99.-</ecNumber>
    </recommendedName>
</protein>
<dbReference type="GO" id="GO:0003723">
    <property type="term" value="F:RNA binding"/>
    <property type="evidence" value="ECO:0007669"/>
    <property type="project" value="UniProtKB-KW"/>
</dbReference>
<comment type="caution">
    <text evidence="6">The sequence shown here is derived from an EMBL/GenBank/DDBJ whole genome shotgun (WGS) entry which is preliminary data.</text>
</comment>
<evidence type="ECO:0000259" key="5">
    <source>
        <dbReference type="SMART" id="SM00363"/>
    </source>
</evidence>
<sequence>MREEVRINKYLSEAGVCSRREADRLVQAGSVKIDGRRAEVGETVLPGQKVTVKGRLVEKEEARILLAFYKPRGVVCTTDRRWKDRTIEDVLKYPIRLFPVGRLDKESEGLLLMTNDGNLQNQIARARYRHEKEYFVTVNRPVSEEFLEKMARGVYLPELERTTRPCLTRKRGEFEFSIVLTQGMNRQIRRMCHVFQYEVKRLVRVRIMNILLGDMREGEYREVTEEELSDLMQRLGKTKEISSEYRKGETRWNSRSKG</sequence>
<comment type="similarity">
    <text evidence="1 4">Belongs to the pseudouridine synthase RsuA family.</text>
</comment>
<keyword evidence="3" id="KW-0694">RNA-binding</keyword>
<dbReference type="InterPro" id="IPR020094">
    <property type="entry name" value="TruA/RsuA/RluB/E/F_N"/>
</dbReference>
<dbReference type="EMBL" id="DVGK01000111">
    <property type="protein sequence ID" value="HIR14194.1"/>
    <property type="molecule type" value="Genomic_DNA"/>
</dbReference>
<dbReference type="CDD" id="cd00165">
    <property type="entry name" value="S4"/>
    <property type="match status" value="1"/>
</dbReference>
<organism evidence="6 7">
    <name type="scientific">Candidatus Choladousia intestinavium</name>
    <dbReference type="NCBI Taxonomy" id="2840727"/>
    <lineage>
        <taxon>Bacteria</taxon>
        <taxon>Bacillati</taxon>
        <taxon>Bacillota</taxon>
        <taxon>Clostridia</taxon>
        <taxon>Lachnospirales</taxon>
        <taxon>Lachnospiraceae</taxon>
        <taxon>Lachnospiraceae incertae sedis</taxon>
        <taxon>Candidatus Choladousia</taxon>
    </lineage>
</organism>
<dbReference type="PROSITE" id="PS50889">
    <property type="entry name" value="S4"/>
    <property type="match status" value="1"/>
</dbReference>
<dbReference type="InterPro" id="IPR020103">
    <property type="entry name" value="PsdUridine_synth_cat_dom_sf"/>
</dbReference>
<evidence type="ECO:0000256" key="4">
    <source>
        <dbReference type="RuleBase" id="RU003887"/>
    </source>
</evidence>
<dbReference type="SUPFAM" id="SSF55174">
    <property type="entry name" value="Alpha-L RNA-binding motif"/>
    <property type="match status" value="1"/>
</dbReference>
<accession>A0A9D1ADY2</accession>
<dbReference type="Proteomes" id="UP000886757">
    <property type="component" value="Unassembled WGS sequence"/>
</dbReference>
<dbReference type="PANTHER" id="PTHR47683:SF2">
    <property type="entry name" value="RNA-BINDING S4 DOMAIN-CONTAINING PROTEIN"/>
    <property type="match status" value="1"/>
</dbReference>
<dbReference type="GO" id="GO:0000455">
    <property type="term" value="P:enzyme-directed rRNA pseudouridine synthesis"/>
    <property type="evidence" value="ECO:0007669"/>
    <property type="project" value="UniProtKB-ARBA"/>
</dbReference>
<dbReference type="SMART" id="SM00363">
    <property type="entry name" value="S4"/>
    <property type="match status" value="1"/>
</dbReference>
<dbReference type="EC" id="5.4.99.-" evidence="4"/>
<dbReference type="InterPro" id="IPR050343">
    <property type="entry name" value="RsuA_PseudoU_synthase"/>
</dbReference>
<evidence type="ECO:0000256" key="1">
    <source>
        <dbReference type="ARBA" id="ARBA00008348"/>
    </source>
</evidence>
<dbReference type="InterPro" id="IPR018496">
    <property type="entry name" value="PsdUridine_synth_RsuA/RluB_CS"/>
</dbReference>
<dbReference type="InterPro" id="IPR000748">
    <property type="entry name" value="PsdUridine_synth_RsuA/RluB/E/F"/>
</dbReference>
<dbReference type="PANTHER" id="PTHR47683">
    <property type="entry name" value="PSEUDOURIDINE SYNTHASE FAMILY PROTEIN-RELATED"/>
    <property type="match status" value="1"/>
</dbReference>
<evidence type="ECO:0000256" key="2">
    <source>
        <dbReference type="ARBA" id="ARBA00023235"/>
    </source>
</evidence>
<dbReference type="Gene3D" id="3.30.70.1560">
    <property type="entry name" value="Alpha-L RNA-binding motif"/>
    <property type="match status" value="1"/>
</dbReference>
<proteinExistence type="inferred from homology"/>
<dbReference type="NCBIfam" id="TIGR00093">
    <property type="entry name" value="pseudouridine synthase"/>
    <property type="match status" value="1"/>
</dbReference>
<evidence type="ECO:0000256" key="3">
    <source>
        <dbReference type="PROSITE-ProRule" id="PRU00182"/>
    </source>
</evidence>
<dbReference type="InterPro" id="IPR036986">
    <property type="entry name" value="S4_RNA-bd_sf"/>
</dbReference>
<name>A0A9D1ADY2_9FIRM</name>
<dbReference type="Pfam" id="PF00849">
    <property type="entry name" value="PseudoU_synth_2"/>
    <property type="match status" value="1"/>
</dbReference>
<dbReference type="SUPFAM" id="SSF55120">
    <property type="entry name" value="Pseudouridine synthase"/>
    <property type="match status" value="1"/>
</dbReference>
<feature type="domain" description="RNA-binding S4" evidence="5">
    <location>
        <begin position="5"/>
        <end position="61"/>
    </location>
</feature>
<reference evidence="6" key="1">
    <citation type="submission" date="2020-10" db="EMBL/GenBank/DDBJ databases">
        <authorList>
            <person name="Gilroy R."/>
        </authorList>
    </citation>
    <scope>NUCLEOTIDE SEQUENCE</scope>
    <source>
        <strain evidence="6">ChiSjej4B22-8148</strain>
    </source>
</reference>
<dbReference type="InterPro" id="IPR006145">
    <property type="entry name" value="PsdUridine_synth_RsuA/RluA"/>
</dbReference>
<gene>
    <name evidence="6" type="ORF">IAB31_09765</name>
</gene>
<dbReference type="Pfam" id="PF01479">
    <property type="entry name" value="S4"/>
    <property type="match status" value="1"/>
</dbReference>
<dbReference type="FunFam" id="3.10.290.10:FF:000003">
    <property type="entry name" value="Pseudouridine synthase"/>
    <property type="match status" value="1"/>
</dbReference>
<dbReference type="AlphaFoldDB" id="A0A9D1ADY2"/>
<reference evidence="6" key="2">
    <citation type="journal article" date="2021" name="PeerJ">
        <title>Extensive microbial diversity within the chicken gut microbiome revealed by metagenomics and culture.</title>
        <authorList>
            <person name="Gilroy R."/>
            <person name="Ravi A."/>
            <person name="Getino M."/>
            <person name="Pursley I."/>
            <person name="Horton D.L."/>
            <person name="Alikhan N.F."/>
            <person name="Baker D."/>
            <person name="Gharbi K."/>
            <person name="Hall N."/>
            <person name="Watson M."/>
            <person name="Adriaenssens E.M."/>
            <person name="Foster-Nyarko E."/>
            <person name="Jarju S."/>
            <person name="Secka A."/>
            <person name="Antonio M."/>
            <person name="Oren A."/>
            <person name="Chaudhuri R.R."/>
            <person name="La Ragione R."/>
            <person name="Hildebrand F."/>
            <person name="Pallen M.J."/>
        </authorList>
    </citation>
    <scope>NUCLEOTIDE SEQUENCE</scope>
    <source>
        <strain evidence="6">ChiSjej4B22-8148</strain>
    </source>
</reference>
<dbReference type="Gene3D" id="3.30.70.580">
    <property type="entry name" value="Pseudouridine synthase I, catalytic domain, N-terminal subdomain"/>
    <property type="match status" value="1"/>
</dbReference>
<dbReference type="PROSITE" id="PS01149">
    <property type="entry name" value="PSI_RSU"/>
    <property type="match status" value="1"/>
</dbReference>
<keyword evidence="2 4" id="KW-0413">Isomerase</keyword>
<dbReference type="InterPro" id="IPR042092">
    <property type="entry name" value="PsdUridine_s_RsuA/RluB/E/F_cat"/>
</dbReference>
<evidence type="ECO:0000313" key="6">
    <source>
        <dbReference type="EMBL" id="HIR14194.1"/>
    </source>
</evidence>
<dbReference type="InterPro" id="IPR002942">
    <property type="entry name" value="S4_RNA-bd"/>
</dbReference>